<feature type="compositionally biased region" description="Polar residues" evidence="2">
    <location>
        <begin position="523"/>
        <end position="544"/>
    </location>
</feature>
<reference evidence="4 5" key="1">
    <citation type="journal article" date="2017" name="PLoS Biol.">
        <title>The sea cucumber genome provides insights into morphological evolution and visceral regeneration.</title>
        <authorList>
            <person name="Zhang X."/>
            <person name="Sun L."/>
            <person name="Yuan J."/>
            <person name="Sun Y."/>
            <person name="Gao Y."/>
            <person name="Zhang L."/>
            <person name="Li S."/>
            <person name="Dai H."/>
            <person name="Hamel J.F."/>
            <person name="Liu C."/>
            <person name="Yu Y."/>
            <person name="Liu S."/>
            <person name="Lin W."/>
            <person name="Guo K."/>
            <person name="Jin S."/>
            <person name="Xu P."/>
            <person name="Storey K.B."/>
            <person name="Huan P."/>
            <person name="Zhang T."/>
            <person name="Zhou Y."/>
            <person name="Zhang J."/>
            <person name="Lin C."/>
            <person name="Li X."/>
            <person name="Xing L."/>
            <person name="Huo D."/>
            <person name="Sun M."/>
            <person name="Wang L."/>
            <person name="Mercier A."/>
            <person name="Li F."/>
            <person name="Yang H."/>
            <person name="Xiang J."/>
        </authorList>
    </citation>
    <scope>NUCLEOTIDE SEQUENCE [LARGE SCALE GENOMIC DNA]</scope>
    <source>
        <strain evidence="4">Shaxun</strain>
        <tissue evidence="4">Muscle</tissue>
    </source>
</reference>
<feature type="compositionally biased region" description="Low complexity" evidence="2">
    <location>
        <begin position="630"/>
        <end position="644"/>
    </location>
</feature>
<sequence>MVEGGKALNKDQQEAVSHYQEVQGHLSFAKEFLGTIQTVVSETSKSKKKLEKKENIHRQEQDLKRIQTILLLQNVLNQMGQDHIRNDFLSGSNGAESLEETDLTYLDEFYPLVSPSRDDEEKDEGAETTETKKSFDCKMAEAAVHLDKFLKGDETEICGTTYKYLKELVNRIHKSGYLDNIPDPPSEETDPPTAPSEVQEEQVEAETTEEDEDYSASSVNPSHPIDSPEVTGFNQSGQGEVSQQQVTDIPNPPEPIEMPPPKSNHPHDVNDVLAPVEGGVTFLQESMLELDPSHIDPAVVAVSLMPSQSYMSTAAFQSTSDSTSMDRQGTPSQIDQSVDSLRQVSQSDSVYPPPPDSVYTQNIYESQQNLMGNTGQASMTATQHDFSSQQNLQTQQSMGGPQGIVTQQGYIDQASYASQAAGLNSGPGLGSVPNQGDYGNTQQQQDYGASQQQQDYSNSQQQDYSNSHQGLSGGRQNSASSGQTDGAQNVGYNSPANQGLTELRTYRNSPIDPQLTKPEERQSSSPDVYQQGSLQTSQFGSTEMSSKDGFGQPMQGTGQMNTDVSGGSATPPQSIPFPNEAQSSQSLSKDGLEEPTLPKSTMNAAAPPFQSSARTSPQMSALQGSTPEDSNFSSSSSMQAASDAGHPSSAGKKSESETRSVEYRSSPPNIENNYQYQSYPNSYTRNNRGSRGGRGGAMGSPGYRNPRGGSSGLPFIRSTPRFNNSNIQRGGYPSGYIPQPRENFQPRTQEMGFTQAPYNTFNRPQETGYYRGRGGVNRGAPRGGRGGNNARGQAQYRGRGGYQKPGTPITA</sequence>
<name>A0A2G8JUU7_STIJA</name>
<feature type="region of interest" description="Disordered" evidence="2">
    <location>
        <begin position="315"/>
        <end position="357"/>
    </location>
</feature>
<dbReference type="EMBL" id="MRZV01001233">
    <property type="protein sequence ID" value="PIK39490.1"/>
    <property type="molecule type" value="Genomic_DNA"/>
</dbReference>
<keyword evidence="5" id="KW-1185">Reference proteome</keyword>
<feature type="compositionally biased region" description="Low complexity" evidence="2">
    <location>
        <begin position="235"/>
        <end position="246"/>
    </location>
</feature>
<feature type="compositionally biased region" description="Polar residues" evidence="2">
    <location>
        <begin position="745"/>
        <end position="765"/>
    </location>
</feature>
<gene>
    <name evidence="4" type="ORF">BSL78_23664</name>
</gene>
<feature type="compositionally biased region" description="Low complexity" evidence="2">
    <location>
        <begin position="442"/>
        <end position="467"/>
    </location>
</feature>
<feature type="compositionally biased region" description="Polar residues" evidence="2">
    <location>
        <begin position="315"/>
        <end position="342"/>
    </location>
</feature>
<feature type="compositionally biased region" description="Polar residues" evidence="2">
    <location>
        <begin position="432"/>
        <end position="441"/>
    </location>
</feature>
<dbReference type="PANTHER" id="PTHR22922">
    <property type="entry name" value="GPI-ANCHORED PROTEIN P137"/>
    <property type="match status" value="1"/>
</dbReference>
<feature type="region of interest" description="Disordered" evidence="2">
    <location>
        <begin position="374"/>
        <end position="404"/>
    </location>
</feature>
<feature type="compositionally biased region" description="Acidic residues" evidence="2">
    <location>
        <begin position="198"/>
        <end position="214"/>
    </location>
</feature>
<feature type="compositionally biased region" description="Gly residues" evidence="2">
    <location>
        <begin position="771"/>
        <end position="789"/>
    </location>
</feature>
<dbReference type="GO" id="GO:0005737">
    <property type="term" value="C:cytoplasm"/>
    <property type="evidence" value="ECO:0007669"/>
    <property type="project" value="TreeGrafter"/>
</dbReference>
<evidence type="ECO:0000256" key="1">
    <source>
        <dbReference type="ARBA" id="ARBA00007950"/>
    </source>
</evidence>
<evidence type="ECO:0000313" key="4">
    <source>
        <dbReference type="EMBL" id="PIK39490.1"/>
    </source>
</evidence>
<feature type="domain" description="Caprin-1 dimerization" evidence="3">
    <location>
        <begin position="52"/>
        <end position="179"/>
    </location>
</feature>
<dbReference type="InterPro" id="IPR041637">
    <property type="entry name" value="Caprin-1_dimer"/>
</dbReference>
<dbReference type="OrthoDB" id="10062814at2759"/>
<comment type="caution">
    <text evidence="4">The sequence shown here is derived from an EMBL/GenBank/DDBJ whole genome shotgun (WGS) entry which is preliminary data.</text>
</comment>
<feature type="compositionally biased region" description="Low complexity" evidence="2">
    <location>
        <begin position="672"/>
        <end position="689"/>
    </location>
</feature>
<proteinExistence type="inferred from homology"/>
<accession>A0A2G8JUU7</accession>
<feature type="region of interest" description="Disordered" evidence="2">
    <location>
        <begin position="422"/>
        <end position="497"/>
    </location>
</feature>
<feature type="compositionally biased region" description="Gly residues" evidence="2">
    <location>
        <begin position="690"/>
        <end position="699"/>
    </location>
</feature>
<dbReference type="STRING" id="307972.A0A2G8JUU7"/>
<evidence type="ECO:0000259" key="3">
    <source>
        <dbReference type="Pfam" id="PF18293"/>
    </source>
</evidence>
<dbReference type="AlphaFoldDB" id="A0A2G8JUU7"/>
<feature type="compositionally biased region" description="Pro residues" evidence="2">
    <location>
        <begin position="250"/>
        <end position="263"/>
    </location>
</feature>
<feature type="compositionally biased region" description="Polar residues" evidence="2">
    <location>
        <begin position="554"/>
        <end position="572"/>
    </location>
</feature>
<dbReference type="Pfam" id="PF18293">
    <property type="entry name" value="Caprin-1_dimer"/>
    <property type="match status" value="1"/>
</dbReference>
<comment type="similarity">
    <text evidence="1">Belongs to the caprin family.</text>
</comment>
<protein>
    <submittedName>
        <fullName evidence="4">RNA granule protein invertebrate</fullName>
    </submittedName>
</protein>
<evidence type="ECO:0000313" key="5">
    <source>
        <dbReference type="Proteomes" id="UP000230750"/>
    </source>
</evidence>
<evidence type="ECO:0000256" key="2">
    <source>
        <dbReference type="SAM" id="MobiDB-lite"/>
    </source>
</evidence>
<feature type="region of interest" description="Disordered" evidence="2">
    <location>
        <begin position="176"/>
        <end position="272"/>
    </location>
</feature>
<feature type="compositionally biased region" description="Basic and acidic residues" evidence="2">
    <location>
        <begin position="652"/>
        <end position="662"/>
    </location>
</feature>
<dbReference type="PANTHER" id="PTHR22922:SF19">
    <property type="entry name" value="CAPRIN HOMOLOG"/>
    <property type="match status" value="1"/>
</dbReference>
<dbReference type="InterPro" id="IPR028816">
    <property type="entry name" value="Caprin"/>
</dbReference>
<dbReference type="Proteomes" id="UP000230750">
    <property type="component" value="Unassembled WGS sequence"/>
</dbReference>
<dbReference type="GO" id="GO:0003723">
    <property type="term" value="F:RNA binding"/>
    <property type="evidence" value="ECO:0007669"/>
    <property type="project" value="TreeGrafter"/>
</dbReference>
<feature type="compositionally biased region" description="Polar residues" evidence="2">
    <location>
        <begin position="598"/>
        <end position="629"/>
    </location>
</feature>
<feature type="region of interest" description="Disordered" evidence="2">
    <location>
        <begin position="509"/>
        <end position="811"/>
    </location>
</feature>
<organism evidence="4 5">
    <name type="scientific">Stichopus japonicus</name>
    <name type="common">Sea cucumber</name>
    <dbReference type="NCBI Taxonomy" id="307972"/>
    <lineage>
        <taxon>Eukaryota</taxon>
        <taxon>Metazoa</taxon>
        <taxon>Echinodermata</taxon>
        <taxon>Eleutherozoa</taxon>
        <taxon>Echinozoa</taxon>
        <taxon>Holothuroidea</taxon>
        <taxon>Aspidochirotacea</taxon>
        <taxon>Aspidochirotida</taxon>
        <taxon>Stichopodidae</taxon>
        <taxon>Apostichopus</taxon>
    </lineage>
</organism>
<feature type="compositionally biased region" description="Polar residues" evidence="2">
    <location>
        <begin position="468"/>
        <end position="497"/>
    </location>
</feature>